<keyword evidence="6 9" id="KW-1133">Transmembrane helix</keyword>
<evidence type="ECO:0000256" key="8">
    <source>
        <dbReference type="ARBA" id="ARBA00023136"/>
    </source>
</evidence>
<evidence type="ECO:0000256" key="4">
    <source>
        <dbReference type="ARBA" id="ARBA00022692"/>
    </source>
</evidence>
<dbReference type="Pfam" id="PF07465">
    <property type="entry name" value="PsaM"/>
    <property type="match status" value="1"/>
</dbReference>
<accession>A0A977K8A8</accession>
<reference evidence="10" key="1">
    <citation type="submission" date="2021-09" db="EMBL/GenBank/DDBJ databases">
        <authorList>
            <person name="Maciszewski K."/>
            <person name="Dabbagh N."/>
            <person name="Preisfeld A."/>
            <person name="Karnkowska A."/>
        </authorList>
    </citation>
    <scope>NUCLEOTIDE SEQUENCE</scope>
    <source>
        <strain evidence="10">K-0027</strain>
    </source>
</reference>
<gene>
    <name evidence="9" type="primary">psaM</name>
</gene>
<comment type="subcellular location">
    <subcellularLocation>
        <location evidence="9">Plastid</location>
        <location evidence="9">Chloroplast thylakoid membrane</location>
        <topology evidence="9">Single-pass membrane protein</topology>
    </subcellularLocation>
</comment>
<dbReference type="GO" id="GO:0015979">
    <property type="term" value="P:photosynthesis"/>
    <property type="evidence" value="ECO:0007669"/>
    <property type="project" value="UniProtKB-UniRule"/>
</dbReference>
<dbReference type="SUPFAM" id="SSF81548">
    <property type="entry name" value="Subunit XII of photosystem I reaction centre, PsaM"/>
    <property type="match status" value="1"/>
</dbReference>
<geneLocation type="chloroplast" evidence="10"/>
<dbReference type="GO" id="GO:0009535">
    <property type="term" value="C:chloroplast thylakoid membrane"/>
    <property type="evidence" value="ECO:0007669"/>
    <property type="project" value="UniProtKB-SubCell"/>
</dbReference>
<dbReference type="InterPro" id="IPR037279">
    <property type="entry name" value="PSI_PsaM_sf"/>
</dbReference>
<dbReference type="AlphaFoldDB" id="A0A977K8A8"/>
<sequence length="31" mass="3429">MGISSSQVFIALVTALVPGFFTIRLVKELYK</sequence>
<keyword evidence="8 9" id="KW-0472">Membrane</keyword>
<proteinExistence type="inferred from homology"/>
<keyword evidence="7 9" id="KW-0793">Thylakoid</keyword>
<evidence type="ECO:0000256" key="5">
    <source>
        <dbReference type="ARBA" id="ARBA00022836"/>
    </source>
</evidence>
<evidence type="ECO:0000313" key="10">
    <source>
        <dbReference type="EMBL" id="UXD06317.1"/>
    </source>
</evidence>
<evidence type="ECO:0000256" key="7">
    <source>
        <dbReference type="ARBA" id="ARBA00023078"/>
    </source>
</evidence>
<dbReference type="InterPro" id="IPR010010">
    <property type="entry name" value="PSI_PsaM"/>
</dbReference>
<keyword evidence="5 9" id="KW-0603">Photosystem I</keyword>
<dbReference type="EMBL" id="OK136184">
    <property type="protein sequence ID" value="UXD06317.1"/>
    <property type="molecule type" value="Genomic_DNA"/>
</dbReference>
<feature type="transmembrane region" description="Helical" evidence="9">
    <location>
        <begin position="6"/>
        <end position="26"/>
    </location>
</feature>
<reference evidence="10" key="2">
    <citation type="journal article" date="2022" name="Mol. Phylogenet. Evol.">
        <title>Maturyoshka: A maturase inside a maturase, and other peculiarities of the novel chloroplast genomes of marine euglenophytes.</title>
        <authorList>
            <person name="Maciszewski K."/>
            <person name="Dabbagh N."/>
            <person name="Preisfeld A."/>
            <person name="Karnkowska A."/>
        </authorList>
    </citation>
    <scope>NUCLEOTIDE SEQUENCE</scope>
    <source>
        <strain evidence="10">K-0027</strain>
    </source>
</reference>
<dbReference type="NCBIfam" id="TIGR03053">
    <property type="entry name" value="PS_I_psaM"/>
    <property type="match status" value="1"/>
</dbReference>
<keyword evidence="2 9" id="KW-0602">Photosynthesis</keyword>
<evidence type="ECO:0000256" key="2">
    <source>
        <dbReference type="ARBA" id="ARBA00022531"/>
    </source>
</evidence>
<evidence type="ECO:0000256" key="1">
    <source>
        <dbReference type="ARBA" id="ARBA00022528"/>
    </source>
</evidence>
<evidence type="ECO:0000256" key="6">
    <source>
        <dbReference type="ARBA" id="ARBA00022989"/>
    </source>
</evidence>
<comment type="similarity">
    <text evidence="9">Belongs to the PsaM family.</text>
</comment>
<keyword evidence="4 9" id="KW-0812">Transmembrane</keyword>
<organism evidence="10">
    <name type="scientific">Eutreptiella eupharyngea</name>
    <dbReference type="NCBI Taxonomy" id="215702"/>
    <lineage>
        <taxon>Eukaryota</taxon>
        <taxon>Discoba</taxon>
        <taxon>Euglenozoa</taxon>
        <taxon>Euglenida</taxon>
        <taxon>Spirocuta</taxon>
        <taxon>Euglenophyceae</taxon>
        <taxon>Eutreptiales</taxon>
        <taxon>Eutreptiaceae</taxon>
        <taxon>Eutreptiella</taxon>
    </lineage>
</organism>
<keyword evidence="1 10" id="KW-0150">Chloroplast</keyword>
<dbReference type="GO" id="GO:0009522">
    <property type="term" value="C:photosystem I"/>
    <property type="evidence" value="ECO:0007669"/>
    <property type="project" value="UniProtKB-KW"/>
</dbReference>
<evidence type="ECO:0000256" key="3">
    <source>
        <dbReference type="ARBA" id="ARBA00022640"/>
    </source>
</evidence>
<dbReference type="HAMAP" id="MF_00828">
    <property type="entry name" value="PSI_PsaM"/>
    <property type="match status" value="1"/>
</dbReference>
<protein>
    <recommendedName>
        <fullName evidence="9">Photosystem I reaction center subunit XII</fullName>
    </recommendedName>
    <alternativeName>
        <fullName evidence="9">PSI-M</fullName>
    </alternativeName>
</protein>
<name>A0A977K8A8_9EUGL</name>
<evidence type="ECO:0000256" key="9">
    <source>
        <dbReference type="HAMAP-Rule" id="MF_00828"/>
    </source>
</evidence>
<keyword evidence="3 10" id="KW-0934">Plastid</keyword>